<feature type="compositionally biased region" description="Acidic residues" evidence="1">
    <location>
        <begin position="88"/>
        <end position="100"/>
    </location>
</feature>
<gene>
    <name evidence="2" type="ORF">FIBRA_04338</name>
</gene>
<evidence type="ECO:0000313" key="2">
    <source>
        <dbReference type="EMBL" id="CCM02255.1"/>
    </source>
</evidence>
<accession>J4GP31</accession>
<evidence type="ECO:0008006" key="4">
    <source>
        <dbReference type="Google" id="ProtNLM"/>
    </source>
</evidence>
<dbReference type="EMBL" id="HE797071">
    <property type="protein sequence ID" value="CCM02255.1"/>
    <property type="molecule type" value="Genomic_DNA"/>
</dbReference>
<dbReference type="AlphaFoldDB" id="J4GP31"/>
<keyword evidence="3" id="KW-1185">Reference proteome</keyword>
<dbReference type="HOGENOM" id="CLU_148177_1_0_1"/>
<dbReference type="OrthoDB" id="2553859at2759"/>
<evidence type="ECO:0000256" key="1">
    <source>
        <dbReference type="SAM" id="MobiDB-lite"/>
    </source>
</evidence>
<evidence type="ECO:0000313" key="3">
    <source>
        <dbReference type="Proteomes" id="UP000006352"/>
    </source>
</evidence>
<proteinExistence type="predicted"/>
<organism evidence="2 3">
    <name type="scientific">Fibroporia radiculosa</name>
    <dbReference type="NCBI Taxonomy" id="599839"/>
    <lineage>
        <taxon>Eukaryota</taxon>
        <taxon>Fungi</taxon>
        <taxon>Dikarya</taxon>
        <taxon>Basidiomycota</taxon>
        <taxon>Agaricomycotina</taxon>
        <taxon>Agaricomycetes</taxon>
        <taxon>Polyporales</taxon>
        <taxon>Fibroporiaceae</taxon>
        <taxon>Fibroporia</taxon>
    </lineage>
</organism>
<dbReference type="Proteomes" id="UP000006352">
    <property type="component" value="Unassembled WGS sequence"/>
</dbReference>
<dbReference type="GeneID" id="24097166"/>
<reference evidence="2 3" key="1">
    <citation type="journal article" date="2012" name="Appl. Environ. Microbiol.">
        <title>Short-read sequencing for genomic analysis of the brown rot fungus Fibroporia radiculosa.</title>
        <authorList>
            <person name="Tang J.D."/>
            <person name="Perkins A.D."/>
            <person name="Sonstegard T.S."/>
            <person name="Schroeder S.G."/>
            <person name="Burgess S.C."/>
            <person name="Diehl S.V."/>
        </authorList>
    </citation>
    <scope>NUCLEOTIDE SEQUENCE [LARGE SCALE GENOMIC DNA]</scope>
    <source>
        <strain evidence="2 3">TFFH 294</strain>
    </source>
</reference>
<protein>
    <recommendedName>
        <fullName evidence="4">EKC/KEOPS complex subunit GON7</fullName>
    </recommendedName>
</protein>
<name>J4GP31_9APHY</name>
<feature type="region of interest" description="Disordered" evidence="1">
    <location>
        <begin position="1"/>
        <end position="41"/>
    </location>
</feature>
<feature type="compositionally biased region" description="Basic and acidic residues" evidence="1">
    <location>
        <begin position="72"/>
        <end position="87"/>
    </location>
</feature>
<dbReference type="InParanoid" id="J4GP31"/>
<dbReference type="RefSeq" id="XP_012181538.1">
    <property type="nucleotide sequence ID" value="XM_012326148.1"/>
</dbReference>
<feature type="region of interest" description="Disordered" evidence="1">
    <location>
        <begin position="72"/>
        <end position="100"/>
    </location>
</feature>
<sequence length="100" mass="10893">MLYVETGEPRIPSRLQPPADTPSPGLDTSKTHEFPLPAPSESGKEYYAALQSTIAQAKAILGEELTVWRDAVGKGEQAKECKVSTKAEDEEDEDESEAED</sequence>